<gene>
    <name evidence="1" type="ORF">QFC24_005842</name>
</gene>
<name>A0ACC2X7G1_9TREE</name>
<sequence>MPATPYDHHHDHEAEHPTRVLGGVGAQGGAKHRNTNITRVERGTADGDGDDDEEEEVVVTERTALVPPPGGGRARARGHGRGGGRAYDATSGRDVDDADVESLTSDSGRDADKAERVSLCPVL</sequence>
<accession>A0ACC2X7G1</accession>
<keyword evidence="2" id="KW-1185">Reference proteome</keyword>
<reference evidence="1" key="1">
    <citation type="submission" date="2023-04" db="EMBL/GenBank/DDBJ databases">
        <title>Draft Genome sequencing of Naganishia species isolated from polar environments using Oxford Nanopore Technology.</title>
        <authorList>
            <person name="Leo P."/>
            <person name="Venkateswaran K."/>
        </authorList>
    </citation>
    <scope>NUCLEOTIDE SEQUENCE</scope>
    <source>
        <strain evidence="1">DBVPG 5303</strain>
    </source>
</reference>
<evidence type="ECO:0000313" key="2">
    <source>
        <dbReference type="Proteomes" id="UP001234202"/>
    </source>
</evidence>
<proteinExistence type="predicted"/>
<evidence type="ECO:0000313" key="1">
    <source>
        <dbReference type="EMBL" id="KAJ9119371.1"/>
    </source>
</evidence>
<dbReference type="Proteomes" id="UP001234202">
    <property type="component" value="Unassembled WGS sequence"/>
</dbReference>
<dbReference type="EMBL" id="JASBWV010000025">
    <property type="protein sequence ID" value="KAJ9119371.1"/>
    <property type="molecule type" value="Genomic_DNA"/>
</dbReference>
<organism evidence="1 2">
    <name type="scientific">Naganishia onofrii</name>
    <dbReference type="NCBI Taxonomy" id="1851511"/>
    <lineage>
        <taxon>Eukaryota</taxon>
        <taxon>Fungi</taxon>
        <taxon>Dikarya</taxon>
        <taxon>Basidiomycota</taxon>
        <taxon>Agaricomycotina</taxon>
        <taxon>Tremellomycetes</taxon>
        <taxon>Filobasidiales</taxon>
        <taxon>Filobasidiaceae</taxon>
        <taxon>Naganishia</taxon>
    </lineage>
</organism>
<comment type="caution">
    <text evidence="1">The sequence shown here is derived from an EMBL/GenBank/DDBJ whole genome shotgun (WGS) entry which is preliminary data.</text>
</comment>
<protein>
    <submittedName>
        <fullName evidence="1">Uncharacterized protein</fullName>
    </submittedName>
</protein>